<evidence type="ECO:0000256" key="2">
    <source>
        <dbReference type="ARBA" id="ARBA00022857"/>
    </source>
</evidence>
<dbReference type="EC" id="1.3.98.1" evidence="5"/>
<keyword evidence="2" id="KW-0521">NADP</keyword>
<keyword evidence="6" id="KW-1185">Reference proteome</keyword>
<dbReference type="Pfam" id="PF01207">
    <property type="entry name" value="Dus"/>
    <property type="match status" value="1"/>
</dbReference>
<dbReference type="Proteomes" id="UP000011185">
    <property type="component" value="Unassembled WGS sequence"/>
</dbReference>
<evidence type="ECO:0000313" key="5">
    <source>
        <dbReference type="EMBL" id="ELQ76627.1"/>
    </source>
</evidence>
<dbReference type="Gene3D" id="3.20.20.70">
    <property type="entry name" value="Aldolase class I"/>
    <property type="match status" value="1"/>
</dbReference>
<dbReference type="InterPro" id="IPR004653">
    <property type="entry name" value="DusA"/>
</dbReference>
<keyword evidence="1" id="KW-0820">tRNA-binding</keyword>
<dbReference type="GO" id="GO:0017150">
    <property type="term" value="F:tRNA dihydrouridine synthase activity"/>
    <property type="evidence" value="ECO:0007669"/>
    <property type="project" value="InterPro"/>
</dbReference>
<keyword evidence="5" id="KW-0560">Oxidoreductase</keyword>
<dbReference type="EMBL" id="JH993832">
    <property type="protein sequence ID" value="ELQ76627.1"/>
    <property type="molecule type" value="Genomic_DNA"/>
</dbReference>
<dbReference type="PANTHER" id="PTHR42907">
    <property type="entry name" value="FMN-LINKED OXIDOREDUCTASES SUPERFAMILY PROTEIN"/>
    <property type="match status" value="1"/>
</dbReference>
<dbReference type="AlphaFoldDB" id="L7K0D7"/>
<dbReference type="STRING" id="72359.L7K0D7"/>
<dbReference type="PANTHER" id="PTHR42907:SF1">
    <property type="entry name" value="FMN-LINKED OXIDOREDUCTASES SUPERFAMILY PROTEIN"/>
    <property type="match status" value="1"/>
</dbReference>
<evidence type="ECO:0000313" key="6">
    <source>
        <dbReference type="Proteomes" id="UP000011185"/>
    </source>
</evidence>
<proteinExistence type="predicted"/>
<gene>
    <name evidence="5" type="ORF">THOM_0343</name>
</gene>
<dbReference type="InterPro" id="IPR013785">
    <property type="entry name" value="Aldolase_TIM"/>
</dbReference>
<keyword evidence="3" id="KW-0694">RNA-binding</keyword>
<sequence>MILSLAPMLKVTTPQFRSLIRIISSDVHLFTEMLSAEYILNNDNYQTRIGAYDPLTIIQLGGSDPVKISLAVLKIISQTEFRRFNLNVGCPSPKVTKGQFGASLMLKAQLVIDIINEVYNVTNVTLSIKCRIGVDENDSFAFFHGFVEQVASNTKCRDFYIHARKCWLKGLSPKENRNVPMLNYEFVYALKRKMPFLNIHLNGGVKCLADGDGLDGIMLGRTVMKNVFAFEDIKARNKAAYENNDSHGDSLRSDSSTNQQAVQQSDLLSLSNEHKGLQKQIDYYYIIKTYLGTLNQDKSLKPCDIVPLINIFRGKKGTKSFKVLLATLAAKKIAVSACQDEILQCVRNVSNS</sequence>
<dbReference type="HOGENOM" id="CLU_013299_2_1_1"/>
<protein>
    <submittedName>
        <fullName evidence="5">tRNA-dihydrouridine synthase</fullName>
        <ecNumber evidence="5">1.3.98.1</ecNumber>
    </submittedName>
</protein>
<dbReference type="OMA" id="NNMIGAC"/>
<accession>L7K0D7</accession>
<dbReference type="GO" id="GO:0000049">
    <property type="term" value="F:tRNA binding"/>
    <property type="evidence" value="ECO:0007669"/>
    <property type="project" value="UniProtKB-KW"/>
</dbReference>
<reference evidence="5 6" key="1">
    <citation type="journal article" date="2012" name="PLoS Pathog.">
        <title>The genome of the obligate intracellular parasite Trachipleistophora hominis: new insights into microsporidian genome dynamics and reductive evolution.</title>
        <authorList>
            <person name="Heinz E."/>
            <person name="Williams T.A."/>
            <person name="Nakjang S."/>
            <person name="Noel C.J."/>
            <person name="Swan D.C."/>
            <person name="Goldberg A.V."/>
            <person name="Harris S.R."/>
            <person name="Weinmaier T."/>
            <person name="Markert S."/>
            <person name="Becher D."/>
            <person name="Bernhardt J."/>
            <person name="Dagan T."/>
            <person name="Hacker C."/>
            <person name="Lucocq J.M."/>
            <person name="Schweder T."/>
            <person name="Rattei T."/>
            <person name="Hall N."/>
            <person name="Hirt R.P."/>
            <person name="Embley T.M."/>
        </authorList>
    </citation>
    <scope>NUCLEOTIDE SEQUENCE [LARGE SCALE GENOMIC DNA]</scope>
</reference>
<dbReference type="InterPro" id="IPR035587">
    <property type="entry name" value="DUS-like_FMN-bd"/>
</dbReference>
<evidence type="ECO:0000256" key="3">
    <source>
        <dbReference type="ARBA" id="ARBA00022884"/>
    </source>
</evidence>
<dbReference type="CDD" id="cd02801">
    <property type="entry name" value="DUS_like_FMN"/>
    <property type="match status" value="1"/>
</dbReference>
<name>L7K0D7_TRAHO</name>
<dbReference type="InParanoid" id="L7K0D7"/>
<organism evidence="5 6">
    <name type="scientific">Trachipleistophora hominis</name>
    <name type="common">Microsporidian parasite</name>
    <dbReference type="NCBI Taxonomy" id="72359"/>
    <lineage>
        <taxon>Eukaryota</taxon>
        <taxon>Fungi</taxon>
        <taxon>Fungi incertae sedis</taxon>
        <taxon>Microsporidia</taxon>
        <taxon>Pleistophoridae</taxon>
        <taxon>Trachipleistophora</taxon>
    </lineage>
</organism>
<dbReference type="SUPFAM" id="SSF51395">
    <property type="entry name" value="FMN-linked oxidoreductases"/>
    <property type="match status" value="1"/>
</dbReference>
<dbReference type="GO" id="GO:1990663">
    <property type="term" value="F:dihydroorotate dehydrogenase (fumarate) activity"/>
    <property type="evidence" value="ECO:0007669"/>
    <property type="project" value="UniProtKB-EC"/>
</dbReference>
<evidence type="ECO:0000259" key="4">
    <source>
        <dbReference type="Pfam" id="PF01207"/>
    </source>
</evidence>
<dbReference type="OrthoDB" id="10262250at2759"/>
<dbReference type="VEuPathDB" id="MicrosporidiaDB:THOM_0343"/>
<evidence type="ECO:0000256" key="1">
    <source>
        <dbReference type="ARBA" id="ARBA00022555"/>
    </source>
</evidence>
<feature type="domain" description="DUS-like FMN-binding" evidence="4">
    <location>
        <begin position="5"/>
        <end position="244"/>
    </location>
</feature>